<evidence type="ECO:0000256" key="3">
    <source>
        <dbReference type="ARBA" id="ARBA00022737"/>
    </source>
</evidence>
<evidence type="ECO:0000256" key="8">
    <source>
        <dbReference type="ARBA" id="ARBA00023242"/>
    </source>
</evidence>
<dbReference type="Pfam" id="PF14051">
    <property type="entry name" value="DPF1-3_N"/>
    <property type="match status" value="1"/>
</dbReference>
<dbReference type="KEGG" id="tut:107359508"/>
<dbReference type="InterPro" id="IPR019787">
    <property type="entry name" value="Znf_PHD-finger"/>
</dbReference>
<evidence type="ECO:0000259" key="11">
    <source>
        <dbReference type="PROSITE" id="PS50016"/>
    </source>
</evidence>
<evidence type="ECO:0000256" key="1">
    <source>
        <dbReference type="ARBA" id="ARBA00004123"/>
    </source>
</evidence>
<dbReference type="InterPro" id="IPR011011">
    <property type="entry name" value="Znf_FYVE_PHD"/>
</dbReference>
<evidence type="ECO:0000313" key="12">
    <source>
        <dbReference type="EnsemblMetazoa" id="tetur04g02260.1"/>
    </source>
</evidence>
<dbReference type="SUPFAM" id="SSF57903">
    <property type="entry name" value="FYVE/PHD zinc finger"/>
    <property type="match status" value="2"/>
</dbReference>
<feature type="compositionally biased region" description="Low complexity" evidence="10">
    <location>
        <begin position="191"/>
        <end position="225"/>
    </location>
</feature>
<feature type="compositionally biased region" description="Basic and acidic residues" evidence="10">
    <location>
        <begin position="235"/>
        <end position="246"/>
    </location>
</feature>
<feature type="domain" description="PHD-type" evidence="11">
    <location>
        <begin position="305"/>
        <end position="355"/>
    </location>
</feature>
<accession>T1K1Q6</accession>
<dbReference type="CDD" id="cd15530">
    <property type="entry name" value="PHD2_d4"/>
    <property type="match status" value="1"/>
</dbReference>
<keyword evidence="3" id="KW-0677">Repeat</keyword>
<keyword evidence="4 9" id="KW-0863">Zinc-finger</keyword>
<dbReference type="Proteomes" id="UP000015104">
    <property type="component" value="Unassembled WGS sequence"/>
</dbReference>
<dbReference type="EMBL" id="CAEY01001355">
    <property type="status" value="NOT_ANNOTATED_CDS"/>
    <property type="molecule type" value="Genomic_DNA"/>
</dbReference>
<dbReference type="HOGENOM" id="CLU_038980_0_1_1"/>
<evidence type="ECO:0000256" key="9">
    <source>
        <dbReference type="PROSITE-ProRule" id="PRU00146"/>
    </source>
</evidence>
<keyword evidence="2" id="KW-0479">Metal-binding</keyword>
<dbReference type="InterPro" id="IPR013083">
    <property type="entry name" value="Znf_RING/FYVE/PHD"/>
</dbReference>
<feature type="region of interest" description="Disordered" evidence="10">
    <location>
        <begin position="146"/>
        <end position="246"/>
    </location>
</feature>
<dbReference type="GO" id="GO:0005634">
    <property type="term" value="C:nucleus"/>
    <property type="evidence" value="ECO:0007669"/>
    <property type="project" value="UniProtKB-SubCell"/>
</dbReference>
<dbReference type="OMA" id="TEMKYIL"/>
<organism evidence="12 13">
    <name type="scientific">Tetranychus urticae</name>
    <name type="common">Two-spotted spider mite</name>
    <dbReference type="NCBI Taxonomy" id="32264"/>
    <lineage>
        <taxon>Eukaryota</taxon>
        <taxon>Metazoa</taxon>
        <taxon>Ecdysozoa</taxon>
        <taxon>Arthropoda</taxon>
        <taxon>Chelicerata</taxon>
        <taxon>Arachnida</taxon>
        <taxon>Acari</taxon>
        <taxon>Acariformes</taxon>
        <taxon>Trombidiformes</taxon>
        <taxon>Prostigmata</taxon>
        <taxon>Eleutherengona</taxon>
        <taxon>Raphignathae</taxon>
        <taxon>Tetranychoidea</taxon>
        <taxon>Tetranychidae</taxon>
        <taxon>Tetranychus</taxon>
    </lineage>
</organism>
<dbReference type="Pfam" id="PF00628">
    <property type="entry name" value="PHD"/>
    <property type="match status" value="2"/>
</dbReference>
<keyword evidence="5" id="KW-0862">Zinc</keyword>
<proteinExistence type="predicted"/>
<keyword evidence="6" id="KW-0805">Transcription regulation</keyword>
<dbReference type="SMART" id="SM00249">
    <property type="entry name" value="PHD"/>
    <property type="match status" value="2"/>
</dbReference>
<dbReference type="AlphaFoldDB" id="T1K1Q6"/>
<evidence type="ECO:0000256" key="4">
    <source>
        <dbReference type="ARBA" id="ARBA00022771"/>
    </source>
</evidence>
<protein>
    <recommendedName>
        <fullName evidence="11">PHD-type domain-containing protein</fullName>
    </recommendedName>
</protein>
<dbReference type="PANTHER" id="PTHR45888:SF5">
    <property type="entry name" value="D4, ISOFORM A"/>
    <property type="match status" value="1"/>
</dbReference>
<name>T1K1Q6_TETUR</name>
<evidence type="ECO:0000256" key="10">
    <source>
        <dbReference type="SAM" id="MobiDB-lite"/>
    </source>
</evidence>
<evidence type="ECO:0000256" key="5">
    <source>
        <dbReference type="ARBA" id="ARBA00022833"/>
    </source>
</evidence>
<dbReference type="STRING" id="32264.T1K1Q6"/>
<comment type="subcellular location">
    <subcellularLocation>
        <location evidence="1">Nucleus</location>
    </subcellularLocation>
</comment>
<evidence type="ECO:0000256" key="6">
    <source>
        <dbReference type="ARBA" id="ARBA00023015"/>
    </source>
</evidence>
<dbReference type="InterPro" id="IPR025750">
    <property type="entry name" value="DPF1-3_N"/>
</dbReference>
<sequence length="361" mass="41421">MSFGQFIEIKPQLLKRIESALNASTYRDAIENSSKYNNQLVKERQTRLPFIDHQTRVAQRDCFLWMHRWERMPGFSHGVIYSYPSRKWLRKKRSYLIDPAEGNASNKECEGTNRDSNIVNVEKIVKNEINESSLDKYDLSKDNWLHDFEDESSPPDAGEIDEINSSDSSGEYTPRKRRKKREPSKRRRNQNSHNSQNQSTHPNSSQNQPQHSVPTSSASSQPTSSRNNLITETNEDNKPVNKDKASPSKYCDFCLGDSDENKKTASAEKMISCSDCGRSAHPTCLQFTPRMVTSIKKYRWQCIECKSCAICGTSDNDEQLLFCDDCDRGYHMYCLDPPINEPPEGSWSCKLCITAYHASKK</sequence>
<dbReference type="PANTHER" id="PTHR45888">
    <property type="entry name" value="HL01030P-RELATED"/>
    <property type="match status" value="1"/>
</dbReference>
<keyword evidence="8" id="KW-0539">Nucleus</keyword>
<dbReference type="PROSITE" id="PS50016">
    <property type="entry name" value="ZF_PHD_2"/>
    <property type="match status" value="2"/>
</dbReference>
<reference evidence="13" key="1">
    <citation type="submission" date="2011-08" db="EMBL/GenBank/DDBJ databases">
        <authorList>
            <person name="Rombauts S."/>
        </authorList>
    </citation>
    <scope>NUCLEOTIDE SEQUENCE</scope>
    <source>
        <strain evidence="13">London</strain>
    </source>
</reference>
<dbReference type="CDD" id="cd15619">
    <property type="entry name" value="PHD1_d4"/>
    <property type="match status" value="1"/>
</dbReference>
<reference evidence="12" key="2">
    <citation type="submission" date="2015-06" db="UniProtKB">
        <authorList>
            <consortium name="EnsemblMetazoa"/>
        </authorList>
    </citation>
    <scope>IDENTIFICATION</scope>
</reference>
<feature type="compositionally biased region" description="Acidic residues" evidence="10">
    <location>
        <begin position="148"/>
        <end position="164"/>
    </location>
</feature>
<feature type="domain" description="PHD-type" evidence="11">
    <location>
        <begin position="248"/>
        <end position="308"/>
    </location>
</feature>
<dbReference type="Gene3D" id="3.30.40.10">
    <property type="entry name" value="Zinc/RING finger domain, C3HC4 (zinc finger)"/>
    <property type="match status" value="1"/>
</dbReference>
<evidence type="ECO:0000256" key="2">
    <source>
        <dbReference type="ARBA" id="ARBA00022723"/>
    </source>
</evidence>
<dbReference type="EnsemblMetazoa" id="tetur04g02260.1">
    <property type="protein sequence ID" value="tetur04g02260.1"/>
    <property type="gene ID" value="tetur04g02260"/>
</dbReference>
<dbReference type="eggNOG" id="KOG1244">
    <property type="taxonomic scope" value="Eukaryota"/>
</dbReference>
<evidence type="ECO:0000256" key="7">
    <source>
        <dbReference type="ARBA" id="ARBA00023163"/>
    </source>
</evidence>
<dbReference type="InterPro" id="IPR001965">
    <property type="entry name" value="Znf_PHD"/>
</dbReference>
<gene>
    <name evidence="12" type="primary">107359508</name>
</gene>
<dbReference type="GO" id="GO:0008270">
    <property type="term" value="F:zinc ion binding"/>
    <property type="evidence" value="ECO:0007669"/>
    <property type="project" value="UniProtKB-KW"/>
</dbReference>
<keyword evidence="13" id="KW-1185">Reference proteome</keyword>
<feature type="compositionally biased region" description="Basic residues" evidence="10">
    <location>
        <begin position="175"/>
        <end position="190"/>
    </location>
</feature>
<keyword evidence="7" id="KW-0804">Transcription</keyword>
<evidence type="ECO:0000313" key="13">
    <source>
        <dbReference type="Proteomes" id="UP000015104"/>
    </source>
</evidence>
<dbReference type="OrthoDB" id="1903104at2759"/>
<dbReference type="FunFam" id="3.30.40.10:FF:000005">
    <property type="entry name" value="zinc finger protein isoform X1"/>
    <property type="match status" value="1"/>
</dbReference>